<accession>A0A0F8XKU2</accession>
<reference evidence="1" key="1">
    <citation type="journal article" date="2015" name="Nature">
        <title>Complex archaea that bridge the gap between prokaryotes and eukaryotes.</title>
        <authorList>
            <person name="Spang A."/>
            <person name="Saw J.H."/>
            <person name="Jorgensen S.L."/>
            <person name="Zaremba-Niedzwiedzka K."/>
            <person name="Martijn J."/>
            <person name="Lind A.E."/>
            <person name="van Eijk R."/>
            <person name="Schleper C."/>
            <person name="Guy L."/>
            <person name="Ettema T.J."/>
        </authorList>
    </citation>
    <scope>NUCLEOTIDE SEQUENCE</scope>
</reference>
<comment type="caution">
    <text evidence="1">The sequence shown here is derived from an EMBL/GenBank/DDBJ whole genome shotgun (WGS) entry which is preliminary data.</text>
</comment>
<sequence length="26" mass="2883">MNIPLLKSQPGALQNTCRSLAIYSTY</sequence>
<feature type="non-terminal residue" evidence="1">
    <location>
        <position position="26"/>
    </location>
</feature>
<protein>
    <submittedName>
        <fullName evidence="1">Uncharacterized protein</fullName>
    </submittedName>
</protein>
<organism evidence="1">
    <name type="scientific">marine sediment metagenome</name>
    <dbReference type="NCBI Taxonomy" id="412755"/>
    <lineage>
        <taxon>unclassified sequences</taxon>
        <taxon>metagenomes</taxon>
        <taxon>ecological metagenomes</taxon>
    </lineage>
</organism>
<name>A0A0F8XKU2_9ZZZZ</name>
<dbReference type="EMBL" id="LAZR01058514">
    <property type="protein sequence ID" value="KKK69727.1"/>
    <property type="molecule type" value="Genomic_DNA"/>
</dbReference>
<proteinExistence type="predicted"/>
<gene>
    <name evidence="1" type="ORF">LCGC14_2931150</name>
</gene>
<evidence type="ECO:0000313" key="1">
    <source>
        <dbReference type="EMBL" id="KKK69727.1"/>
    </source>
</evidence>
<dbReference type="AlphaFoldDB" id="A0A0F8XKU2"/>